<feature type="compositionally biased region" description="Basic and acidic residues" evidence="1">
    <location>
        <begin position="72"/>
        <end position="90"/>
    </location>
</feature>
<dbReference type="InterPro" id="IPR052955">
    <property type="entry name" value="UPF0703_membrane_permease"/>
</dbReference>
<feature type="region of interest" description="Disordered" evidence="1">
    <location>
        <begin position="61"/>
        <end position="90"/>
    </location>
</feature>
<keyword evidence="2" id="KW-1133">Transmembrane helix</keyword>
<evidence type="ECO:0000259" key="3">
    <source>
        <dbReference type="Pfam" id="PF21537"/>
    </source>
</evidence>
<dbReference type="Pfam" id="PF21537">
    <property type="entry name" value="DUF1980_C"/>
    <property type="match status" value="1"/>
</dbReference>
<dbReference type="PANTHER" id="PTHR40047:SF1">
    <property type="entry name" value="UPF0703 PROTEIN YCGQ"/>
    <property type="match status" value="1"/>
</dbReference>
<keyword evidence="2" id="KW-0812">Transmembrane</keyword>
<dbReference type="InterPro" id="IPR015402">
    <property type="entry name" value="DUF1980"/>
</dbReference>
<evidence type="ECO:0000256" key="1">
    <source>
        <dbReference type="SAM" id="MobiDB-lite"/>
    </source>
</evidence>
<dbReference type="InterPro" id="IPR048447">
    <property type="entry name" value="DUF1980_C"/>
</dbReference>
<dbReference type="AlphaFoldDB" id="A0AAE9B1E1"/>
<dbReference type="NCBIfam" id="TIGR03943">
    <property type="entry name" value="TIGR03943 family putative permease subunit"/>
    <property type="match status" value="1"/>
</dbReference>
<keyword evidence="2" id="KW-0472">Membrane</keyword>
<evidence type="ECO:0000313" key="4">
    <source>
        <dbReference type="EMBL" id="TQE36967.1"/>
    </source>
</evidence>
<comment type="caution">
    <text evidence="4">The sequence shown here is derived from an EMBL/GenBank/DDBJ whole genome shotgun (WGS) entry which is preliminary data.</text>
</comment>
<sequence length="263" mass="28467">MKRPLQSLLLLLSGLGLLHATLLTDLYLTYVKPGMRPLLIASGVLLLALAAAEARSLWRTSAGNDGGQEADSEPHAHEPGNDHDHSHDHSTPPRVAWLLFLPALSLLVYAPPAIGAYTAAREDAKVMAVKEQDDFEPLPKTSPLPMTLTDFTTRVQQDREQAIKGREIEMTGYVTPDRQGTGGGWYLTRTIFSCCAADAQFVKVRVHGTPSPPADTWVTITGTWHPEGTLGTKSARAALDVRTVEKTDRPSNGYTDALPLPGS</sequence>
<protein>
    <submittedName>
        <fullName evidence="4">TIGR03943 family protein</fullName>
    </submittedName>
</protein>
<name>A0AAE9B1E1_9ACTN</name>
<accession>A0AAE9B1E1</accession>
<evidence type="ECO:0000313" key="5">
    <source>
        <dbReference type="Proteomes" id="UP000318720"/>
    </source>
</evidence>
<proteinExistence type="predicted"/>
<reference evidence="4 5" key="1">
    <citation type="submission" date="2019-03" db="EMBL/GenBank/DDBJ databases">
        <title>Comparative genomic analyses of the sweetpotato soil rot pathogen, Streptomyces ipomoeae.</title>
        <authorList>
            <person name="Ruschel Soares N."/>
            <person name="Badger J.H."/>
            <person name="Huguet-Tapia J.C."/>
            <person name="Clark C.A."/>
            <person name="Pettis G.S."/>
        </authorList>
    </citation>
    <scope>NUCLEOTIDE SEQUENCE [LARGE SCALE GENOMIC DNA]</scope>
    <source>
        <strain evidence="4 5">88-35</strain>
    </source>
</reference>
<dbReference type="PANTHER" id="PTHR40047">
    <property type="entry name" value="UPF0703 PROTEIN YCGQ"/>
    <property type="match status" value="1"/>
</dbReference>
<dbReference type="EMBL" id="SPAZ01000072">
    <property type="protein sequence ID" value="TQE36967.1"/>
    <property type="molecule type" value="Genomic_DNA"/>
</dbReference>
<organism evidence="4 5">
    <name type="scientific">Streptomyces ipomoeae</name>
    <dbReference type="NCBI Taxonomy" id="103232"/>
    <lineage>
        <taxon>Bacteria</taxon>
        <taxon>Bacillati</taxon>
        <taxon>Actinomycetota</taxon>
        <taxon>Actinomycetes</taxon>
        <taxon>Kitasatosporales</taxon>
        <taxon>Streptomycetaceae</taxon>
        <taxon>Streptomyces</taxon>
    </lineage>
</organism>
<gene>
    <name evidence="4" type="ORF">Sipo8835_09050</name>
</gene>
<feature type="domain" description="DUF1980" evidence="3">
    <location>
        <begin position="162"/>
        <end position="254"/>
    </location>
</feature>
<dbReference type="Proteomes" id="UP000318720">
    <property type="component" value="Unassembled WGS sequence"/>
</dbReference>
<feature type="transmembrane region" description="Helical" evidence="2">
    <location>
        <begin position="95"/>
        <end position="117"/>
    </location>
</feature>
<dbReference type="RefSeq" id="WP_009293293.1">
    <property type="nucleotide sequence ID" value="NZ_JARAVA010000522.1"/>
</dbReference>
<evidence type="ECO:0000256" key="2">
    <source>
        <dbReference type="SAM" id="Phobius"/>
    </source>
</evidence>